<dbReference type="CDD" id="cd00568">
    <property type="entry name" value="TPP_enzymes"/>
    <property type="match status" value="1"/>
</dbReference>
<dbReference type="Gene3D" id="3.40.50.1220">
    <property type="entry name" value="TPP-binding domain"/>
    <property type="match status" value="1"/>
</dbReference>
<reference evidence="14 15" key="1">
    <citation type="submission" date="2016-10" db="EMBL/GenBank/DDBJ databases">
        <authorList>
            <person name="de Groot N.N."/>
        </authorList>
    </citation>
    <scope>NUCLEOTIDE SEQUENCE [LARGE SCALE GENOMIC DNA]</scope>
    <source>
        <strain evidence="14 15">DSM 45434</strain>
    </source>
</reference>
<organism evidence="14 15">
    <name type="scientific">Corynebacterium timonense</name>
    <dbReference type="NCBI Taxonomy" id="441500"/>
    <lineage>
        <taxon>Bacteria</taxon>
        <taxon>Bacillati</taxon>
        <taxon>Actinomycetota</taxon>
        <taxon>Actinomycetes</taxon>
        <taxon>Mycobacteriales</taxon>
        <taxon>Corynebacteriaceae</taxon>
        <taxon>Corynebacterium</taxon>
    </lineage>
</organism>
<protein>
    <recommendedName>
        <fullName evidence="4">acetolactate synthase</fullName>
        <ecNumber evidence="4">2.2.1.6</ecNumber>
    </recommendedName>
</protein>
<dbReference type="PANTHER" id="PTHR18968:SF120">
    <property type="entry name" value="ACETOLACTATE SYNTHASE LARGE SUBUNIT"/>
    <property type="match status" value="1"/>
</dbReference>
<evidence type="ECO:0000259" key="13">
    <source>
        <dbReference type="Pfam" id="PF02776"/>
    </source>
</evidence>
<dbReference type="Pfam" id="PF00205">
    <property type="entry name" value="TPP_enzyme_M"/>
    <property type="match status" value="1"/>
</dbReference>
<dbReference type="GO" id="GO:0009099">
    <property type="term" value="P:L-valine biosynthetic process"/>
    <property type="evidence" value="ECO:0007669"/>
    <property type="project" value="UniProtKB-UniPathway"/>
</dbReference>
<dbReference type="GO" id="GO:0030976">
    <property type="term" value="F:thiamine pyrophosphate binding"/>
    <property type="evidence" value="ECO:0007669"/>
    <property type="project" value="InterPro"/>
</dbReference>
<evidence type="ECO:0000259" key="11">
    <source>
        <dbReference type="Pfam" id="PF00205"/>
    </source>
</evidence>
<dbReference type="GO" id="GO:0000287">
    <property type="term" value="F:magnesium ion binding"/>
    <property type="evidence" value="ECO:0007669"/>
    <property type="project" value="InterPro"/>
</dbReference>
<proteinExistence type="inferred from homology"/>
<dbReference type="Proteomes" id="UP000182237">
    <property type="component" value="Chromosome I"/>
</dbReference>
<evidence type="ECO:0000256" key="1">
    <source>
        <dbReference type="ARBA" id="ARBA00004974"/>
    </source>
</evidence>
<keyword evidence="7 10" id="KW-0786">Thiamine pyrophosphate</keyword>
<feature type="domain" description="Thiamine pyrophosphate enzyme TPP-binding" evidence="12">
    <location>
        <begin position="383"/>
        <end position="532"/>
    </location>
</feature>
<dbReference type="Pfam" id="PF02776">
    <property type="entry name" value="TPP_enzyme_N"/>
    <property type="match status" value="1"/>
</dbReference>
<dbReference type="UniPathway" id="UPA00047">
    <property type="reaction ID" value="UER00055"/>
</dbReference>
<keyword evidence="15" id="KW-1185">Reference proteome</keyword>
<evidence type="ECO:0000256" key="2">
    <source>
        <dbReference type="ARBA" id="ARBA00005025"/>
    </source>
</evidence>
<dbReference type="UniPathway" id="UPA00049">
    <property type="reaction ID" value="UER00059"/>
</dbReference>
<comment type="catalytic activity">
    <reaction evidence="9">
        <text>2 pyruvate + H(+) = (2S)-2-acetolactate + CO2</text>
        <dbReference type="Rhea" id="RHEA:25249"/>
        <dbReference type="ChEBI" id="CHEBI:15361"/>
        <dbReference type="ChEBI" id="CHEBI:15378"/>
        <dbReference type="ChEBI" id="CHEBI:16526"/>
        <dbReference type="ChEBI" id="CHEBI:58476"/>
        <dbReference type="EC" id="2.2.1.6"/>
    </reaction>
</comment>
<evidence type="ECO:0000256" key="10">
    <source>
        <dbReference type="RuleBase" id="RU362132"/>
    </source>
</evidence>
<dbReference type="InterPro" id="IPR012001">
    <property type="entry name" value="Thiamin_PyroP_enz_TPP-bd_dom"/>
</dbReference>
<dbReference type="OrthoDB" id="4494979at2"/>
<feature type="domain" description="Thiamine pyrophosphate enzyme central" evidence="11">
    <location>
        <begin position="187"/>
        <end position="320"/>
    </location>
</feature>
<gene>
    <name evidence="14" type="ORF">SAMN04488539_1386</name>
</gene>
<dbReference type="InterPro" id="IPR011766">
    <property type="entry name" value="TPP_enzyme_TPP-bd"/>
</dbReference>
<keyword evidence="8" id="KW-0028">Amino-acid biosynthesis</keyword>
<dbReference type="GO" id="GO:0003984">
    <property type="term" value="F:acetolactate synthase activity"/>
    <property type="evidence" value="ECO:0007669"/>
    <property type="project" value="UniProtKB-EC"/>
</dbReference>
<dbReference type="AlphaFoldDB" id="A0A1H1R139"/>
<feature type="domain" description="Thiamine pyrophosphate enzyme N-terminal TPP-binding" evidence="13">
    <location>
        <begin position="1"/>
        <end position="114"/>
    </location>
</feature>
<keyword evidence="6" id="KW-0274">FAD</keyword>
<dbReference type="NCBIfam" id="NF006052">
    <property type="entry name" value="PRK08199.1"/>
    <property type="match status" value="1"/>
</dbReference>
<evidence type="ECO:0000313" key="14">
    <source>
        <dbReference type="EMBL" id="SDS29468.1"/>
    </source>
</evidence>
<dbReference type="RefSeq" id="WP_019194202.1">
    <property type="nucleotide sequence ID" value="NZ_LT629765.1"/>
</dbReference>
<dbReference type="InterPro" id="IPR029061">
    <property type="entry name" value="THDP-binding"/>
</dbReference>
<dbReference type="Gene3D" id="3.40.50.970">
    <property type="match status" value="2"/>
</dbReference>
<dbReference type="PANTHER" id="PTHR18968">
    <property type="entry name" value="THIAMINE PYROPHOSPHATE ENZYMES"/>
    <property type="match status" value="1"/>
</dbReference>
<dbReference type="eggNOG" id="COG0028">
    <property type="taxonomic scope" value="Bacteria"/>
</dbReference>
<comment type="similarity">
    <text evidence="3 10">Belongs to the TPP enzyme family.</text>
</comment>
<accession>A0A1H1R139</accession>
<evidence type="ECO:0000256" key="5">
    <source>
        <dbReference type="ARBA" id="ARBA00022630"/>
    </source>
</evidence>
<dbReference type="Pfam" id="PF02775">
    <property type="entry name" value="TPP_enzyme_C"/>
    <property type="match status" value="1"/>
</dbReference>
<dbReference type="GO" id="GO:0009097">
    <property type="term" value="P:isoleucine biosynthetic process"/>
    <property type="evidence" value="ECO:0007669"/>
    <property type="project" value="UniProtKB-UniPathway"/>
</dbReference>
<evidence type="ECO:0000259" key="12">
    <source>
        <dbReference type="Pfam" id="PF02775"/>
    </source>
</evidence>
<keyword evidence="8" id="KW-0100">Branched-chain amino acid biosynthesis</keyword>
<dbReference type="GO" id="GO:0005948">
    <property type="term" value="C:acetolactate synthase complex"/>
    <property type="evidence" value="ECO:0007669"/>
    <property type="project" value="TreeGrafter"/>
</dbReference>
<dbReference type="EC" id="2.2.1.6" evidence="4"/>
<dbReference type="InterPro" id="IPR012000">
    <property type="entry name" value="Thiamin_PyroP_enz_cen_dom"/>
</dbReference>
<dbReference type="SUPFAM" id="SSF52467">
    <property type="entry name" value="DHS-like NAD/FAD-binding domain"/>
    <property type="match status" value="1"/>
</dbReference>
<evidence type="ECO:0000256" key="4">
    <source>
        <dbReference type="ARBA" id="ARBA00013145"/>
    </source>
</evidence>
<comment type="pathway">
    <text evidence="1">Amino-acid biosynthesis; L-isoleucine biosynthesis; L-isoleucine from 2-oxobutanoate: step 1/4.</text>
</comment>
<dbReference type="SUPFAM" id="SSF52518">
    <property type="entry name" value="Thiamin diphosphate-binding fold (THDP-binding)"/>
    <property type="match status" value="2"/>
</dbReference>
<dbReference type="STRING" id="1203190.GCA_000312345_01376"/>
<dbReference type="InterPro" id="IPR029035">
    <property type="entry name" value="DHS-like_NAD/FAD-binding_dom"/>
</dbReference>
<evidence type="ECO:0000256" key="9">
    <source>
        <dbReference type="ARBA" id="ARBA00048670"/>
    </source>
</evidence>
<name>A0A1H1R139_9CORY</name>
<keyword evidence="5" id="KW-0285">Flavoprotein</keyword>
<dbReference type="EMBL" id="LT629765">
    <property type="protein sequence ID" value="SDS29468.1"/>
    <property type="molecule type" value="Genomic_DNA"/>
</dbReference>
<evidence type="ECO:0000313" key="15">
    <source>
        <dbReference type="Proteomes" id="UP000182237"/>
    </source>
</evidence>
<dbReference type="GO" id="GO:0050660">
    <property type="term" value="F:flavin adenine dinucleotide binding"/>
    <property type="evidence" value="ECO:0007669"/>
    <property type="project" value="TreeGrafter"/>
</dbReference>
<comment type="pathway">
    <text evidence="2">Amino-acid biosynthesis; L-valine biosynthesis; L-valine from pyruvate: step 1/4.</text>
</comment>
<dbReference type="InterPro" id="IPR045229">
    <property type="entry name" value="TPP_enz"/>
</dbReference>
<evidence type="ECO:0000256" key="8">
    <source>
        <dbReference type="ARBA" id="ARBA00023304"/>
    </source>
</evidence>
<evidence type="ECO:0000256" key="3">
    <source>
        <dbReference type="ARBA" id="ARBA00007812"/>
    </source>
</evidence>
<sequence length="542" mass="58009">MHTGAAIVQTLERLGVTRAYHVPGESFLAVLDGLYDSDIETITCRHEAGATYAAEAHGKATGRAGVALVTRGPGAANAKIGVYTAWQDETPLVLFIGLIPTSDRYRDSFQEFDPVGWFGGITKGVFVVDDPQRASRIVANAFHLAESGRRGPVVVGLPEDLIEMPFEGQLAHPIAPARGAVSPADIATVEEALRDASRPLLVAGAQGWTQRACDAVRDFAETNQIPVLGEFRASDRIHFDSPANAGWLGTARSDHSAHLLDTADVVVCLGAKLSDKPTDNFTLRQDPGARTIVVSADSELKGHVSSVTHHVLADPAVFATTLGDIDLTGAPDTTEWYTTARAHHQEFSTPAPFDDLEDGAVDVNRVMQAITQRLPDNALCTFGAGSHCAWPQRYFPTRAYPSMLATRLGAMGYSVPAALAAKLALPERTVVAFTGDGELLMNGQELVTAVRYNAPMLVILLDNSQYGTIREHQEDMYPGRVSGTQLDNPDFSAWARSLGAWAETLDTAAEVDAVVGRAFDALAHGHVALVHVVVDQEHASPN</sequence>
<evidence type="ECO:0000256" key="6">
    <source>
        <dbReference type="ARBA" id="ARBA00022827"/>
    </source>
</evidence>
<dbReference type="FunFam" id="3.40.50.970:FF:000007">
    <property type="entry name" value="Acetolactate synthase"/>
    <property type="match status" value="1"/>
</dbReference>
<evidence type="ECO:0000256" key="7">
    <source>
        <dbReference type="ARBA" id="ARBA00023052"/>
    </source>
</evidence>
<dbReference type="CDD" id="cd07035">
    <property type="entry name" value="TPP_PYR_POX_like"/>
    <property type="match status" value="1"/>
</dbReference>